<dbReference type="Proteomes" id="UP000014463">
    <property type="component" value="Unassembled WGS sequence"/>
</dbReference>
<dbReference type="STRING" id="1121939.L861_01720"/>
<protein>
    <submittedName>
        <fullName evidence="1">Uncharacterized protein</fullName>
    </submittedName>
</protein>
<evidence type="ECO:0000313" key="1">
    <source>
        <dbReference type="EMBL" id="EPC04049.1"/>
    </source>
</evidence>
<name>S2L893_LITA3</name>
<keyword evidence="2" id="KW-1185">Reference proteome</keyword>
<comment type="caution">
    <text evidence="1">The sequence shown here is derived from an EMBL/GenBank/DDBJ whole genome shotgun (WGS) entry which is preliminary data.</text>
</comment>
<organism evidence="1 2">
    <name type="scientific">Litchfieldella anticariensis (strain DSM 16096 / CECT 5854 / CIP 108499 / LMG 22089 / FP35)</name>
    <name type="common">Halomonas anticariensis</name>
    <dbReference type="NCBI Taxonomy" id="1121939"/>
    <lineage>
        <taxon>Bacteria</taxon>
        <taxon>Pseudomonadati</taxon>
        <taxon>Pseudomonadota</taxon>
        <taxon>Gammaproteobacteria</taxon>
        <taxon>Oceanospirillales</taxon>
        <taxon>Halomonadaceae</taxon>
        <taxon>Litchfieldella</taxon>
    </lineage>
</organism>
<dbReference type="EMBL" id="ASTJ01000011">
    <property type="protein sequence ID" value="EPC04049.1"/>
    <property type="molecule type" value="Genomic_DNA"/>
</dbReference>
<sequence length="70" mass="8155">MRPEVFTIKEQFPVLQINSIIQDKILLWWKCAGAPFGRTVQQGACHGQRLCIGIEEWQGERQNDRGFLLR</sequence>
<accession>S2L893</accession>
<evidence type="ECO:0000313" key="2">
    <source>
        <dbReference type="Proteomes" id="UP000014463"/>
    </source>
</evidence>
<proteinExistence type="predicted"/>
<reference evidence="1 2" key="1">
    <citation type="journal article" date="2013" name="Genome Announc.">
        <title>Draft genome sequence of the moderately halophilic gammaproteobacterium Halomonas anticariensis FP35.</title>
        <authorList>
            <person name="Tahrioui A."/>
            <person name="Quesada E."/>
            <person name="Llamas I."/>
        </authorList>
    </citation>
    <scope>NUCLEOTIDE SEQUENCE [LARGE SCALE GENOMIC DNA]</scope>
    <source>
        <strain evidence="2">DSM 16096 / CECT 5854 / LMG 22089 / FP35</strain>
    </source>
</reference>
<gene>
    <name evidence="1" type="ORF">L861_01720</name>
</gene>
<dbReference type="AlphaFoldDB" id="S2L893"/>